<evidence type="ECO:0000313" key="4">
    <source>
        <dbReference type="Proteomes" id="UP000261257"/>
    </source>
</evidence>
<gene>
    <name evidence="3" type="ORF">DXC39_11980</name>
</gene>
<proteinExistence type="predicted"/>
<evidence type="ECO:0000256" key="2">
    <source>
        <dbReference type="SAM" id="Phobius"/>
    </source>
</evidence>
<feature type="transmembrane region" description="Helical" evidence="2">
    <location>
        <begin position="29"/>
        <end position="51"/>
    </location>
</feature>
<feature type="compositionally biased region" description="Basic and acidic residues" evidence="1">
    <location>
        <begin position="124"/>
        <end position="149"/>
    </location>
</feature>
<evidence type="ECO:0000313" key="3">
    <source>
        <dbReference type="EMBL" id="RGM05020.1"/>
    </source>
</evidence>
<feature type="region of interest" description="Disordered" evidence="1">
    <location>
        <begin position="110"/>
        <end position="161"/>
    </location>
</feature>
<keyword evidence="2" id="KW-0472">Membrane</keyword>
<evidence type="ECO:0000256" key="1">
    <source>
        <dbReference type="SAM" id="MobiDB-lite"/>
    </source>
</evidence>
<protein>
    <submittedName>
        <fullName evidence="3">Uncharacterized protein</fullName>
    </submittedName>
</protein>
<comment type="caution">
    <text evidence="3">The sequence shown here is derived from an EMBL/GenBank/DDBJ whole genome shotgun (WGS) entry which is preliminary data.</text>
</comment>
<sequence length="161" mass="18220">MAEPTSTTALVAKTAVTTLTDERLRKGRAWTTGLLLLPVILISMLICSLFLGNISEDYQEYIGDMRDGFRLLDGTIDSMNNEMEDGDRLDSIRVKAIFYAPIFGTESPSGVEHRQFEKNLPPTRNDDRIAREAREKETRSKRPRPEARMVNHSQEISGEMS</sequence>
<organism evidence="3 4">
    <name type="scientific">Hungatella hathewayi</name>
    <dbReference type="NCBI Taxonomy" id="154046"/>
    <lineage>
        <taxon>Bacteria</taxon>
        <taxon>Bacillati</taxon>
        <taxon>Bacillota</taxon>
        <taxon>Clostridia</taxon>
        <taxon>Lachnospirales</taxon>
        <taxon>Lachnospiraceae</taxon>
        <taxon>Hungatella</taxon>
    </lineage>
</organism>
<keyword evidence="2" id="KW-0812">Transmembrane</keyword>
<dbReference type="AlphaFoldDB" id="A0A3E4U9D9"/>
<reference evidence="3 4" key="1">
    <citation type="submission" date="2018-08" db="EMBL/GenBank/DDBJ databases">
        <title>A genome reference for cultivated species of the human gut microbiota.</title>
        <authorList>
            <person name="Zou Y."/>
            <person name="Xue W."/>
            <person name="Luo G."/>
        </authorList>
    </citation>
    <scope>NUCLEOTIDE SEQUENCE [LARGE SCALE GENOMIC DNA]</scope>
    <source>
        <strain evidence="3 4">TF05-11AC</strain>
    </source>
</reference>
<feature type="compositionally biased region" description="Polar residues" evidence="1">
    <location>
        <begin position="151"/>
        <end position="161"/>
    </location>
</feature>
<keyword evidence="2" id="KW-1133">Transmembrane helix</keyword>
<dbReference type="RefSeq" id="WP_040417177.1">
    <property type="nucleotide sequence ID" value="NZ_QRQF01000012.1"/>
</dbReference>
<name>A0A3E4U9D9_9FIRM</name>
<accession>A0A3E4U9D9</accession>
<dbReference type="EMBL" id="QSSQ01000008">
    <property type="protein sequence ID" value="RGM05020.1"/>
    <property type="molecule type" value="Genomic_DNA"/>
</dbReference>
<dbReference type="Proteomes" id="UP000261257">
    <property type="component" value="Unassembled WGS sequence"/>
</dbReference>